<dbReference type="GO" id="GO:0005576">
    <property type="term" value="C:extracellular region"/>
    <property type="evidence" value="ECO:0007669"/>
    <property type="project" value="UniProtKB-SubCell"/>
</dbReference>
<organism evidence="7">
    <name type="scientific">Ostreococcus tauri</name>
    <name type="common">Marine green alga</name>
    <dbReference type="NCBI Taxonomy" id="70448"/>
    <lineage>
        <taxon>Eukaryota</taxon>
        <taxon>Viridiplantae</taxon>
        <taxon>Chlorophyta</taxon>
        <taxon>Mamiellophyceae</taxon>
        <taxon>Mamiellales</taxon>
        <taxon>Bathycoccaceae</taxon>
        <taxon>Ostreococcus</taxon>
    </lineage>
</organism>
<dbReference type="PIRSF" id="PIRSF000303">
    <property type="entry name" value="Glutathion_perox"/>
    <property type="match status" value="1"/>
</dbReference>
<dbReference type="AlphaFoldDB" id="A0A1Y5IBX0"/>
<dbReference type="PANTHER" id="PTHR11592:SF88">
    <property type="entry name" value="GLUTATHIONE PEROXIDASE-RELATED"/>
    <property type="match status" value="1"/>
</dbReference>
<dbReference type="SUPFAM" id="SSF52833">
    <property type="entry name" value="Thioredoxin-like"/>
    <property type="match status" value="1"/>
</dbReference>
<evidence type="ECO:0000256" key="4">
    <source>
        <dbReference type="ARBA" id="ARBA00022559"/>
    </source>
</evidence>
<comment type="subcellular location">
    <subcellularLocation>
        <location evidence="1">Secreted</location>
    </subcellularLocation>
</comment>
<evidence type="ECO:0000256" key="2">
    <source>
        <dbReference type="ARBA" id="ARBA00006926"/>
    </source>
</evidence>
<accession>A0A1Y5IBX0</accession>
<dbReference type="InterPro" id="IPR036249">
    <property type="entry name" value="Thioredoxin-like_sf"/>
</dbReference>
<sequence length="214" mass="23886">MLTQRAVVAPARLARARSRTRGLARGARAQTNASQTIHDFTLKTLGGGTREAPTEGADLPLSQYKGKVVLINNKYGDDLVILGVPCNQFGHQCYDKDFELLNTLKYVRPGNGYEPKFQITGKMTINGEDEDAFWTFLKRAIPYPADDNGGRGDDFIYNTQPNSMPLQWSPVRRSDVVWNFEKFLIGKDGKPAKRYSPKFENANLTADIDALIKA</sequence>
<evidence type="ECO:0000256" key="5">
    <source>
        <dbReference type="ARBA" id="ARBA00022729"/>
    </source>
</evidence>
<evidence type="ECO:0000256" key="6">
    <source>
        <dbReference type="ARBA" id="ARBA00023002"/>
    </source>
</evidence>
<keyword evidence="4 7" id="KW-0575">Peroxidase</keyword>
<comment type="similarity">
    <text evidence="2">Belongs to the glutathione peroxidase family.</text>
</comment>
<evidence type="ECO:0000256" key="3">
    <source>
        <dbReference type="ARBA" id="ARBA00022525"/>
    </source>
</evidence>
<evidence type="ECO:0000313" key="7">
    <source>
        <dbReference type="EMBL" id="OUS47090.1"/>
    </source>
</evidence>
<dbReference type="EMBL" id="KZ155780">
    <property type="protein sequence ID" value="OUS47090.1"/>
    <property type="molecule type" value="Genomic_DNA"/>
</dbReference>
<keyword evidence="6" id="KW-0560">Oxidoreductase</keyword>
<name>A0A1Y5IBX0_OSTTA</name>
<protein>
    <submittedName>
        <fullName evidence="7">Glutathione peroxidase</fullName>
    </submittedName>
</protein>
<dbReference type="GO" id="GO:0006979">
    <property type="term" value="P:response to oxidative stress"/>
    <property type="evidence" value="ECO:0007669"/>
    <property type="project" value="InterPro"/>
</dbReference>
<dbReference type="InterPro" id="IPR000889">
    <property type="entry name" value="Glutathione_peroxidase"/>
</dbReference>
<evidence type="ECO:0000256" key="1">
    <source>
        <dbReference type="ARBA" id="ARBA00004613"/>
    </source>
</evidence>
<keyword evidence="5" id="KW-0732">Signal</keyword>
<keyword evidence="3" id="KW-0964">Secreted</keyword>
<reference evidence="7" key="1">
    <citation type="submission" date="2017-04" db="EMBL/GenBank/DDBJ databases">
        <title>Population genomics of picophytoplankton unveils novel chromosome hypervariability.</title>
        <authorList>
            <consortium name="DOE Joint Genome Institute"/>
            <person name="Blanc-Mathieu R."/>
            <person name="Krasovec M."/>
            <person name="Hebrard M."/>
            <person name="Yau S."/>
            <person name="Desgranges E."/>
            <person name="Martin J."/>
            <person name="Schackwitz W."/>
            <person name="Kuo A."/>
            <person name="Salin G."/>
            <person name="Donnadieu C."/>
            <person name="Desdevises Y."/>
            <person name="Sanchez-Ferandin S."/>
            <person name="Moreau H."/>
            <person name="Rivals E."/>
            <person name="Grigoriev I.V."/>
            <person name="Grimsley N."/>
            <person name="Eyre-Walker A."/>
            <person name="Piganeau G."/>
        </authorList>
    </citation>
    <scope>NUCLEOTIDE SEQUENCE [LARGE SCALE GENOMIC DNA]</scope>
    <source>
        <strain evidence="7">RCC 1115</strain>
    </source>
</reference>
<gene>
    <name evidence="7" type="ORF">BE221DRAFT_212342</name>
</gene>
<dbReference type="OMA" id="HELMNGI"/>
<dbReference type="PROSITE" id="PS51355">
    <property type="entry name" value="GLUTATHIONE_PEROXID_3"/>
    <property type="match status" value="1"/>
</dbReference>
<dbReference type="Proteomes" id="UP000195557">
    <property type="component" value="Unassembled WGS sequence"/>
</dbReference>
<dbReference type="Gene3D" id="3.40.30.10">
    <property type="entry name" value="Glutaredoxin"/>
    <property type="match status" value="1"/>
</dbReference>
<dbReference type="PANTHER" id="PTHR11592">
    <property type="entry name" value="GLUTATHIONE PEROXIDASE"/>
    <property type="match status" value="1"/>
</dbReference>
<dbReference type="Pfam" id="PF00255">
    <property type="entry name" value="GSHPx"/>
    <property type="match status" value="1"/>
</dbReference>
<dbReference type="GO" id="GO:0004602">
    <property type="term" value="F:glutathione peroxidase activity"/>
    <property type="evidence" value="ECO:0007669"/>
    <property type="project" value="TreeGrafter"/>
</dbReference>
<proteinExistence type="inferred from homology"/>